<accession>A0A942UYY3</accession>
<feature type="transmembrane region" description="Helical" evidence="1">
    <location>
        <begin position="47"/>
        <end position="67"/>
    </location>
</feature>
<keyword evidence="1" id="KW-0472">Membrane</keyword>
<evidence type="ECO:0000256" key="1">
    <source>
        <dbReference type="SAM" id="Phobius"/>
    </source>
</evidence>
<dbReference type="Proteomes" id="UP000724672">
    <property type="component" value="Unassembled WGS sequence"/>
</dbReference>
<reference evidence="2" key="1">
    <citation type="submission" date="2019-12" db="EMBL/GenBank/DDBJ databases">
        <title>Clostridiaceae gen. nov. sp. nov., isolated from sediment in Xinjiang, China.</title>
        <authorList>
            <person name="Zhang R."/>
        </authorList>
    </citation>
    <scope>NUCLEOTIDE SEQUENCE</scope>
    <source>
        <strain evidence="2">D2Q-11</strain>
    </source>
</reference>
<feature type="transmembrane region" description="Helical" evidence="1">
    <location>
        <begin position="135"/>
        <end position="156"/>
    </location>
</feature>
<feature type="transmembrane region" description="Helical" evidence="1">
    <location>
        <begin position="9"/>
        <end position="27"/>
    </location>
</feature>
<gene>
    <name evidence="2" type="ORF">GOQ27_01075</name>
</gene>
<keyword evidence="3" id="KW-1185">Reference proteome</keyword>
<feature type="transmembrane region" description="Helical" evidence="1">
    <location>
        <begin position="100"/>
        <end position="120"/>
    </location>
</feature>
<evidence type="ECO:0000313" key="3">
    <source>
        <dbReference type="Proteomes" id="UP000724672"/>
    </source>
</evidence>
<dbReference type="EMBL" id="WSFT01000009">
    <property type="protein sequence ID" value="MBS4537032.1"/>
    <property type="molecule type" value="Genomic_DNA"/>
</dbReference>
<comment type="caution">
    <text evidence="2">The sequence shown here is derived from an EMBL/GenBank/DDBJ whole genome shotgun (WGS) entry which is preliminary data.</text>
</comment>
<dbReference type="RefSeq" id="WP_203364962.1">
    <property type="nucleotide sequence ID" value="NZ_WSFT01000009.1"/>
</dbReference>
<keyword evidence="1" id="KW-1133">Transmembrane helix</keyword>
<keyword evidence="1" id="KW-0812">Transmembrane</keyword>
<dbReference type="AlphaFoldDB" id="A0A942UYY3"/>
<name>A0A942UYY3_9FIRM</name>
<proteinExistence type="predicted"/>
<sequence>MNYRKIANIALKIISINVFVRMTLYLPGVIQSLLRNDPSMPDPGLEVVAYTMPIIILFVLSLLIWIFSDKISNMMVKEDKEEYTINIDYNKVQQVAFSTLGVYLIGISLPTLITTVFRIYQVPSTGMGLTRNISMYYTMLISDITRVIFGIILVFGGKGLSNIINKVRKLD</sequence>
<evidence type="ECO:0000313" key="2">
    <source>
        <dbReference type="EMBL" id="MBS4537032.1"/>
    </source>
</evidence>
<organism evidence="2 3">
    <name type="scientific">Anaeromonas frigoriresistens</name>
    <dbReference type="NCBI Taxonomy" id="2683708"/>
    <lineage>
        <taxon>Bacteria</taxon>
        <taxon>Bacillati</taxon>
        <taxon>Bacillota</taxon>
        <taxon>Tissierellia</taxon>
        <taxon>Tissierellales</taxon>
        <taxon>Thermohalobacteraceae</taxon>
        <taxon>Anaeromonas</taxon>
    </lineage>
</organism>
<protein>
    <submittedName>
        <fullName evidence="2">Uncharacterized protein</fullName>
    </submittedName>
</protein>